<proteinExistence type="predicted"/>
<evidence type="ECO:0000313" key="2">
    <source>
        <dbReference type="Proteomes" id="UP001500618"/>
    </source>
</evidence>
<protein>
    <submittedName>
        <fullName evidence="1">Uncharacterized protein</fullName>
    </submittedName>
</protein>
<comment type="caution">
    <text evidence="1">The sequence shown here is derived from an EMBL/GenBank/DDBJ whole genome shotgun (WGS) entry which is preliminary data.</text>
</comment>
<reference evidence="2" key="1">
    <citation type="journal article" date="2019" name="Int. J. Syst. Evol. Microbiol.">
        <title>The Global Catalogue of Microorganisms (GCM) 10K type strain sequencing project: providing services to taxonomists for standard genome sequencing and annotation.</title>
        <authorList>
            <consortium name="The Broad Institute Genomics Platform"/>
            <consortium name="The Broad Institute Genome Sequencing Center for Infectious Disease"/>
            <person name="Wu L."/>
            <person name="Ma J."/>
        </authorList>
    </citation>
    <scope>NUCLEOTIDE SEQUENCE [LARGE SCALE GENOMIC DNA]</scope>
    <source>
        <strain evidence="2">JCM 14718</strain>
    </source>
</reference>
<sequence>MSKINIPVTPRAEALLGEVVVSMSNLFAISHEEAIGRVNVHWSGHAISTEDSEIMFLHETSDYWAKEIFYLPKLNGGYLARNPNPGRIIE</sequence>
<keyword evidence="2" id="KW-1185">Reference proteome</keyword>
<evidence type="ECO:0000313" key="1">
    <source>
        <dbReference type="EMBL" id="GAA1693287.1"/>
    </source>
</evidence>
<accession>A0ABP4TTJ0</accession>
<gene>
    <name evidence="1" type="ORF">GCM10009765_48220</name>
</gene>
<dbReference type="EMBL" id="BAAANY010000020">
    <property type="protein sequence ID" value="GAA1693287.1"/>
    <property type="molecule type" value="Genomic_DNA"/>
</dbReference>
<organism evidence="1 2">
    <name type="scientific">Fodinicola feengrottensis</name>
    <dbReference type="NCBI Taxonomy" id="435914"/>
    <lineage>
        <taxon>Bacteria</taxon>
        <taxon>Bacillati</taxon>
        <taxon>Actinomycetota</taxon>
        <taxon>Actinomycetes</taxon>
        <taxon>Mycobacteriales</taxon>
        <taxon>Fodinicola</taxon>
    </lineage>
</organism>
<dbReference type="RefSeq" id="WP_163569611.1">
    <property type="nucleotide sequence ID" value="NZ_BAAANY010000020.1"/>
</dbReference>
<dbReference type="Proteomes" id="UP001500618">
    <property type="component" value="Unassembled WGS sequence"/>
</dbReference>
<name>A0ABP4TTJ0_9ACTN</name>